<dbReference type="RefSeq" id="WP_062061764.1">
    <property type="nucleotide sequence ID" value="NZ_CP013264.1"/>
</dbReference>
<sequence length="113" mass="11581">MDLGFIRGGGFSSANARPVSLPHVPVWPLLRATSAAAQAASPTAQAVAGLLRGQEGMQDWVQELAGIFAPRSGGMIEAVHLGGSFNPLVASRLRGGKDDEGGVYRGALADLQG</sequence>
<dbReference type="KEGG" id="sbd:ATN00_02620"/>
<dbReference type="STRING" id="1332080.ATN00_02620"/>
<gene>
    <name evidence="1" type="ORF">ATN00_02620</name>
</gene>
<organism evidence="1 2">
    <name type="scientific">Sphingobium baderi</name>
    <dbReference type="NCBI Taxonomy" id="1332080"/>
    <lineage>
        <taxon>Bacteria</taxon>
        <taxon>Pseudomonadati</taxon>
        <taxon>Pseudomonadota</taxon>
        <taxon>Alphaproteobacteria</taxon>
        <taxon>Sphingomonadales</taxon>
        <taxon>Sphingomonadaceae</taxon>
        <taxon>Sphingobium</taxon>
    </lineage>
</organism>
<proteinExistence type="predicted"/>
<evidence type="ECO:0000313" key="1">
    <source>
        <dbReference type="EMBL" id="ALR19365.1"/>
    </source>
</evidence>
<name>A0A0S3EVA5_9SPHN</name>
<evidence type="ECO:0000313" key="2">
    <source>
        <dbReference type="Proteomes" id="UP000056968"/>
    </source>
</evidence>
<accession>A0A0S3EVA5</accession>
<keyword evidence="2" id="KW-1185">Reference proteome</keyword>
<reference evidence="1" key="1">
    <citation type="submission" date="2015-11" db="EMBL/GenBank/DDBJ databases">
        <title>A Two-component Flavoprotein Monooxygenase System MeaXY Responsible for para-Hydroxylation of 2-Methyl-6-ethylaniline and 2,6-Diethylaniline in Sphingobium baderi DE-13.</title>
        <authorList>
            <person name="Cheng M."/>
            <person name="Meng Q."/>
            <person name="Yang Y."/>
            <person name="Chu C."/>
            <person name="Yan X."/>
            <person name="He J."/>
            <person name="Li S."/>
        </authorList>
    </citation>
    <scope>NUCLEOTIDE SEQUENCE [LARGE SCALE GENOMIC DNA]</scope>
    <source>
        <strain evidence="1">DE-13</strain>
    </source>
</reference>
<dbReference type="EMBL" id="CP013264">
    <property type="protein sequence ID" value="ALR19365.1"/>
    <property type="molecule type" value="Genomic_DNA"/>
</dbReference>
<dbReference type="AlphaFoldDB" id="A0A0S3EVA5"/>
<protein>
    <submittedName>
        <fullName evidence="1">Uncharacterized protein</fullName>
    </submittedName>
</protein>
<dbReference type="Proteomes" id="UP000056968">
    <property type="component" value="Chromosome"/>
</dbReference>